<dbReference type="PANTHER" id="PTHR43072">
    <property type="entry name" value="N-ACETYLTRANSFERASE"/>
    <property type="match status" value="1"/>
</dbReference>
<protein>
    <submittedName>
        <fullName evidence="2">GNAT family acetyltransferase</fullName>
    </submittedName>
    <submittedName>
        <fullName evidence="3">GNAT family protein</fullName>
        <ecNumber evidence="3">2.-.-.-</ecNumber>
    </submittedName>
</protein>
<evidence type="ECO:0000313" key="2">
    <source>
        <dbReference type="EMBL" id="KRT94863.1"/>
    </source>
</evidence>
<dbReference type="RefSeq" id="WP_048354901.1">
    <property type="nucleotide sequence ID" value="NZ_CP023481.1"/>
</dbReference>
<dbReference type="AlphaFoldDB" id="A0A0T6BT95"/>
<evidence type="ECO:0000259" key="1">
    <source>
        <dbReference type="PROSITE" id="PS51186"/>
    </source>
</evidence>
<gene>
    <name evidence="2" type="ORF">AB447_209985</name>
    <name evidence="3" type="ORF">P8828_07110</name>
</gene>
<organism evidence="2 4">
    <name type="scientific">Bacillus glycinifermentans</name>
    <dbReference type="NCBI Taxonomy" id="1664069"/>
    <lineage>
        <taxon>Bacteria</taxon>
        <taxon>Bacillati</taxon>
        <taxon>Bacillota</taxon>
        <taxon>Bacilli</taxon>
        <taxon>Bacillales</taxon>
        <taxon>Bacillaceae</taxon>
        <taxon>Bacillus</taxon>
    </lineage>
</organism>
<dbReference type="Proteomes" id="UP000036168">
    <property type="component" value="Unassembled WGS sequence"/>
</dbReference>
<keyword evidence="5" id="KW-1185">Reference proteome</keyword>
<dbReference type="GO" id="GO:0016747">
    <property type="term" value="F:acyltransferase activity, transferring groups other than amino-acyl groups"/>
    <property type="evidence" value="ECO:0007669"/>
    <property type="project" value="InterPro"/>
</dbReference>
<dbReference type="PROSITE" id="PS51186">
    <property type="entry name" value="GNAT"/>
    <property type="match status" value="1"/>
</dbReference>
<dbReference type="EMBL" id="JARRTL010000008">
    <property type="protein sequence ID" value="MEC0484618.1"/>
    <property type="molecule type" value="Genomic_DNA"/>
</dbReference>
<feature type="domain" description="N-acetyltransferase" evidence="1">
    <location>
        <begin position="19"/>
        <end position="180"/>
    </location>
</feature>
<dbReference type="EC" id="2.-.-.-" evidence="3"/>
<dbReference type="STRING" id="1664069.BGLY_2603"/>
<evidence type="ECO:0000313" key="3">
    <source>
        <dbReference type="EMBL" id="MEC0484618.1"/>
    </source>
</evidence>
<dbReference type="PANTHER" id="PTHR43072:SF60">
    <property type="entry name" value="L-2,4-DIAMINOBUTYRIC ACID ACETYLTRANSFERASE"/>
    <property type="match status" value="1"/>
</dbReference>
<proteinExistence type="predicted"/>
<evidence type="ECO:0000313" key="5">
    <source>
        <dbReference type="Proteomes" id="UP001341297"/>
    </source>
</evidence>
<reference evidence="2 4" key="1">
    <citation type="journal article" date="2015" name="Int. J. Syst. Evol. Microbiol.">
        <title>Bacillus glycinifermentans sp. nov., isolated from fermented soybean paste.</title>
        <authorList>
            <person name="Kim S.J."/>
            <person name="Dunlap C.A."/>
            <person name="Kwon S.W."/>
            <person name="Rooney A.P."/>
        </authorList>
    </citation>
    <scope>NUCLEOTIDE SEQUENCE [LARGE SCALE GENOMIC DNA]</scope>
    <source>
        <strain evidence="2 4">GO-13</strain>
    </source>
</reference>
<dbReference type="Proteomes" id="UP001341297">
    <property type="component" value="Unassembled WGS sequence"/>
</dbReference>
<dbReference type="Pfam" id="PF00583">
    <property type="entry name" value="Acetyltransf_1"/>
    <property type="match status" value="1"/>
</dbReference>
<reference evidence="2" key="2">
    <citation type="submission" date="2015-10" db="EMBL/GenBank/DDBJ databases">
        <authorList>
            <person name="Gilbert D.G."/>
        </authorList>
    </citation>
    <scope>NUCLEOTIDE SEQUENCE</scope>
    <source>
        <strain evidence="2">GO-13</strain>
    </source>
</reference>
<keyword evidence="2" id="KW-0808">Transferase</keyword>
<name>A0A0T6BT95_9BACI</name>
<sequence length="183" mass="20988">MKREHELVENFRTKDGGQAVIRPVGPTDAPDIIEAVRVVIDSGVYIQKERPRTLLEERAFIKDMYEKDNMYAAVEIDGKVYGIARVIRGELQMKRHTGLFRTWLHPKAQGLGIGKKIMSYTLKWCRLHQLHKLCLTVFASNEAAFSLYKKNGFVVEGIQKEQIHADGAFDDEVLMAFFFRDAT</sequence>
<reference evidence="3 5" key="3">
    <citation type="submission" date="2023-03" db="EMBL/GenBank/DDBJ databases">
        <title>Agriculturally important microbes genome sequencing.</title>
        <authorList>
            <person name="Dunlap C."/>
        </authorList>
    </citation>
    <scope>NUCLEOTIDE SEQUENCE [LARGE SCALE GENOMIC DNA]</scope>
    <source>
        <strain evidence="3 5">CBP-3203</strain>
    </source>
</reference>
<dbReference type="Gene3D" id="3.40.630.30">
    <property type="match status" value="1"/>
</dbReference>
<comment type="caution">
    <text evidence="2">The sequence shown here is derived from an EMBL/GenBank/DDBJ whole genome shotgun (WGS) entry which is preliminary data.</text>
</comment>
<dbReference type="SUPFAM" id="SSF55729">
    <property type="entry name" value="Acyl-CoA N-acyltransferases (Nat)"/>
    <property type="match status" value="1"/>
</dbReference>
<dbReference type="InterPro" id="IPR000182">
    <property type="entry name" value="GNAT_dom"/>
</dbReference>
<dbReference type="OrthoDB" id="9773249at2"/>
<dbReference type="CDD" id="cd04301">
    <property type="entry name" value="NAT_SF"/>
    <property type="match status" value="1"/>
</dbReference>
<dbReference type="EMBL" id="LECW02000004">
    <property type="protein sequence ID" value="KRT94863.1"/>
    <property type="molecule type" value="Genomic_DNA"/>
</dbReference>
<dbReference type="InterPro" id="IPR016181">
    <property type="entry name" value="Acyl_CoA_acyltransferase"/>
</dbReference>
<evidence type="ECO:0000313" key="4">
    <source>
        <dbReference type="Proteomes" id="UP000036168"/>
    </source>
</evidence>
<accession>A0A0T6BT95</accession>